<dbReference type="OrthoDB" id="5125733at2759"/>
<dbReference type="OMA" id="IMLEWAN"/>
<dbReference type="SUPFAM" id="SSF56112">
    <property type="entry name" value="Protein kinase-like (PK-like)"/>
    <property type="match status" value="1"/>
</dbReference>
<dbReference type="InterPro" id="IPR000719">
    <property type="entry name" value="Prot_kinase_dom"/>
</dbReference>
<dbReference type="InterPro" id="IPR011009">
    <property type="entry name" value="Kinase-like_dom_sf"/>
</dbReference>
<accession>C7ZL57</accession>
<proteinExistence type="predicted"/>
<dbReference type="AlphaFoldDB" id="C7ZL57"/>
<dbReference type="eggNOG" id="KOG0591">
    <property type="taxonomic scope" value="Eukaryota"/>
</dbReference>
<protein>
    <recommendedName>
        <fullName evidence="2">Protein kinase domain-containing protein</fullName>
    </recommendedName>
</protein>
<evidence type="ECO:0000313" key="4">
    <source>
        <dbReference type="Proteomes" id="UP000005206"/>
    </source>
</evidence>
<dbReference type="GO" id="GO:0004672">
    <property type="term" value="F:protein kinase activity"/>
    <property type="evidence" value="ECO:0007669"/>
    <property type="project" value="InterPro"/>
</dbReference>
<dbReference type="VEuPathDB" id="FungiDB:NECHADRAFT_88069"/>
<feature type="compositionally biased region" description="Acidic residues" evidence="1">
    <location>
        <begin position="50"/>
        <end position="65"/>
    </location>
</feature>
<sequence length="1209" mass="136652">MGSSESWLSGEPTRLTIEPMDVVDDSMGNAMDITMQNSENYSKNYSMDASMDDVPDDATDDTSDDTDGDFDLCDEIFHAMQVNNQGKQFIPADKIARLASPDAIEGELMKENLHIELASLVNYVLNKPAIKIFLILVSCGKAVATAKIYASGLSDEHLPLCEPDGSKSGKRLKSLGPAPDTGSVLDPLRSWRHAQRCEFLEKQWIFMAPVFTGENFVYKLHKRCPLPFVPFSSKDQPQSGPHGGLSGSVREIKVHEAHQQVLPQKDGRPIRVALKTIWPQMGHYFHQEEDTLSVIQKIDHPHLIKPIASYQYHTEENGCFLFPWAERGNLKEFWKTEKTIPLKNREMMGWMLKQMCGLCDALSILHAKNRRHGDIKPENILLFEEGDYNGTLRIADVGLAKFHAEATERRILLEERTKTMTGTTRYLSPEFVHEPQIPRVFDVWSLGCVFIEFLIWTLHGYDQLFNFRKASCAHFWNEVNDEFVIHTEVQAWLSNLSKILEGSNTALQDLLEVVKSHMLVPNWKIRSASSKGYLINPIIEARARTNPPRSKESPQSLAPGEKPRSRLAPQKQGSFDVHVVGPDDEVNNSHLMVNTTTSQQYLLTVDQEQVHRLNKDTWRSKADNEFAQGLFSNSDWSHRHPTQAPSKLCRKCTSLDVWQPGFEFGSLVGDIKARSKECDLCDLFSQVAEKLKLEDNVRLLSRRFDSVMRIMPDGPTILSLYSDPEQAPASPDAQVGYPHLPKPGSPSQFAFIREWLRVCRETHHHGHLRDASLNPAELPTRVIDLGVLDKPKLQLISGEVMQSHEYFALSHCWGKGAMMFRALKENIETLTKAIDFRRLPRTFQEAIRTARGLNVRYLWIDSLCIIQDDDEDWKREAARMQQVFSNATCVIAASSAGSSAEGFLETRRDDRSFVMLRSPSGVISYVCKFIDNFAQDMEEAPLNKRGWVLQERALARRSIHFTATQVYLECGNGVHCESLMKLTNDQAAFLGDSDFPNSVLEYYKGGRIVLSQNLFKMYSTLKFTKSSDRPIAISGLEKRLMSAFETRGGYGVFQAFFERSLLWQRPEASSLARITYPADRNVPSWSWMSYDGSITYVDAPFEKVDWTKDYESPFQAKTGRQYWGTNENNSSPIIRSKSARRFSSSADPERVLEGIRFDLGASTYYQLGALRCIVIGKAKSSGSDDSALHYVLVITASSLGKPEAGGSLD</sequence>
<feature type="region of interest" description="Disordered" evidence="1">
    <location>
        <begin position="44"/>
        <end position="65"/>
    </location>
</feature>
<dbReference type="GeneID" id="9675376"/>
<dbReference type="Pfam" id="PF00069">
    <property type="entry name" value="Pkinase"/>
    <property type="match status" value="1"/>
</dbReference>
<dbReference type="STRING" id="660122.C7ZL57"/>
<dbReference type="EMBL" id="GG698943">
    <property type="protein sequence ID" value="EEU35258.1"/>
    <property type="molecule type" value="Genomic_DNA"/>
</dbReference>
<name>C7ZL57_FUSV7</name>
<dbReference type="CDD" id="cd00180">
    <property type="entry name" value="PKc"/>
    <property type="match status" value="1"/>
</dbReference>
<gene>
    <name evidence="3" type="ORF">NECHADRAFT_88069</name>
</gene>
<evidence type="ECO:0000259" key="2">
    <source>
        <dbReference type="PROSITE" id="PS50011"/>
    </source>
</evidence>
<dbReference type="PANTHER" id="PTHR33112:SF10">
    <property type="entry name" value="TOL"/>
    <property type="match status" value="1"/>
</dbReference>
<dbReference type="SMART" id="SM00220">
    <property type="entry name" value="S_TKc"/>
    <property type="match status" value="1"/>
</dbReference>
<evidence type="ECO:0000313" key="3">
    <source>
        <dbReference type="EMBL" id="EEU35258.1"/>
    </source>
</evidence>
<dbReference type="InterPro" id="IPR010730">
    <property type="entry name" value="HET"/>
</dbReference>
<dbReference type="Pfam" id="PF06985">
    <property type="entry name" value="HET"/>
    <property type="match status" value="1"/>
</dbReference>
<dbReference type="Proteomes" id="UP000005206">
    <property type="component" value="Chromosome 13"/>
</dbReference>
<dbReference type="KEGG" id="nhe:NECHADRAFT_88069"/>
<dbReference type="RefSeq" id="XP_003040971.1">
    <property type="nucleotide sequence ID" value="XM_003040925.1"/>
</dbReference>
<dbReference type="PROSITE" id="PS50011">
    <property type="entry name" value="PROTEIN_KINASE_DOM"/>
    <property type="match status" value="1"/>
</dbReference>
<reference evidence="3 4" key="1">
    <citation type="journal article" date="2009" name="PLoS Genet.">
        <title>The genome of Nectria haematococca: contribution of supernumerary chromosomes to gene expansion.</title>
        <authorList>
            <person name="Coleman J.J."/>
            <person name="Rounsley S.D."/>
            <person name="Rodriguez-Carres M."/>
            <person name="Kuo A."/>
            <person name="Wasmann C.C."/>
            <person name="Grimwood J."/>
            <person name="Schmutz J."/>
            <person name="Taga M."/>
            <person name="White G.J."/>
            <person name="Zhou S."/>
            <person name="Schwartz D.C."/>
            <person name="Freitag M."/>
            <person name="Ma L.J."/>
            <person name="Danchin E.G."/>
            <person name="Henrissat B."/>
            <person name="Coutinho P.M."/>
            <person name="Nelson D.R."/>
            <person name="Straney D."/>
            <person name="Napoli C.A."/>
            <person name="Barker B.M."/>
            <person name="Gribskov M."/>
            <person name="Rep M."/>
            <person name="Kroken S."/>
            <person name="Molnar I."/>
            <person name="Rensing C."/>
            <person name="Kennell J.C."/>
            <person name="Zamora J."/>
            <person name="Farman M.L."/>
            <person name="Selker E.U."/>
            <person name="Salamov A."/>
            <person name="Shapiro H."/>
            <person name="Pangilinan J."/>
            <person name="Lindquist E."/>
            <person name="Lamers C."/>
            <person name="Grigoriev I.V."/>
            <person name="Geiser D.M."/>
            <person name="Covert S.F."/>
            <person name="Temporini E."/>
            <person name="Vanetten H.D."/>
        </authorList>
    </citation>
    <scope>NUCLEOTIDE SEQUENCE [LARGE SCALE GENOMIC DNA]</scope>
    <source>
        <strain evidence="4">ATCC MYA-4622 / CBS 123669 / FGSC 9596 / NRRL 45880 / 77-13-4</strain>
    </source>
</reference>
<feature type="region of interest" description="Disordered" evidence="1">
    <location>
        <begin position="544"/>
        <end position="572"/>
    </location>
</feature>
<feature type="domain" description="Protein kinase" evidence="2">
    <location>
        <begin position="231"/>
        <end position="520"/>
    </location>
</feature>
<dbReference type="PANTHER" id="PTHR33112">
    <property type="entry name" value="DOMAIN PROTEIN, PUTATIVE-RELATED"/>
    <property type="match status" value="1"/>
</dbReference>
<dbReference type="GO" id="GO:0005524">
    <property type="term" value="F:ATP binding"/>
    <property type="evidence" value="ECO:0007669"/>
    <property type="project" value="InterPro"/>
</dbReference>
<keyword evidence="4" id="KW-1185">Reference proteome</keyword>
<evidence type="ECO:0000256" key="1">
    <source>
        <dbReference type="SAM" id="MobiDB-lite"/>
    </source>
</evidence>
<dbReference type="InParanoid" id="C7ZL57"/>
<dbReference type="Gene3D" id="1.10.510.10">
    <property type="entry name" value="Transferase(Phosphotransferase) domain 1"/>
    <property type="match status" value="1"/>
</dbReference>
<organism evidence="3 4">
    <name type="scientific">Fusarium vanettenii (strain ATCC MYA-4622 / CBS 123669 / FGSC 9596 / NRRL 45880 / 77-13-4)</name>
    <name type="common">Fusarium solani subsp. pisi</name>
    <dbReference type="NCBI Taxonomy" id="660122"/>
    <lineage>
        <taxon>Eukaryota</taxon>
        <taxon>Fungi</taxon>
        <taxon>Dikarya</taxon>
        <taxon>Ascomycota</taxon>
        <taxon>Pezizomycotina</taxon>
        <taxon>Sordariomycetes</taxon>
        <taxon>Hypocreomycetidae</taxon>
        <taxon>Hypocreales</taxon>
        <taxon>Nectriaceae</taxon>
        <taxon>Fusarium</taxon>
        <taxon>Fusarium solani species complex</taxon>
        <taxon>Fusarium vanettenii</taxon>
    </lineage>
</organism>
<dbReference type="HOGENOM" id="CLU_002639_7_0_1"/>